<evidence type="ECO:0000313" key="1">
    <source>
        <dbReference type="EMBL" id="MFC6010256.1"/>
    </source>
</evidence>
<comment type="caution">
    <text evidence="1">The sequence shown here is derived from an EMBL/GenBank/DDBJ whole genome shotgun (WGS) entry which is preliminary data.</text>
</comment>
<organism evidence="1 2">
    <name type="scientific">Nocardia lasii</name>
    <dbReference type="NCBI Taxonomy" id="1616107"/>
    <lineage>
        <taxon>Bacteria</taxon>
        <taxon>Bacillati</taxon>
        <taxon>Actinomycetota</taxon>
        <taxon>Actinomycetes</taxon>
        <taxon>Mycobacteriales</taxon>
        <taxon>Nocardiaceae</taxon>
        <taxon>Nocardia</taxon>
    </lineage>
</organism>
<name>A0ABW1JLG4_9NOCA</name>
<evidence type="ECO:0000313" key="2">
    <source>
        <dbReference type="Proteomes" id="UP001596223"/>
    </source>
</evidence>
<protein>
    <submittedName>
        <fullName evidence="1">Uncharacterized protein</fullName>
    </submittedName>
</protein>
<keyword evidence="2" id="KW-1185">Reference proteome</keyword>
<proteinExistence type="predicted"/>
<gene>
    <name evidence="1" type="ORF">ACFP3H_04280</name>
</gene>
<sequence>MLVVIADTEIRFRDYPFVGASVHPRGVLALAEIRDADPSATPPEIRTVTEETLFVAAGDGPALEKFCHRNAIPVRRRPDIWADLLEPFLDTSFDLAHQRATEAQLLAAGFPAAEIVEIRRRVERAMVSYNFDSMLWEWVHLGLFDLLSAANGSLARWTARKSLGDAAELYRWAMRIAHRTNE</sequence>
<dbReference type="EMBL" id="JBHSQN010000002">
    <property type="protein sequence ID" value="MFC6010256.1"/>
    <property type="molecule type" value="Genomic_DNA"/>
</dbReference>
<dbReference type="RefSeq" id="WP_378599916.1">
    <property type="nucleotide sequence ID" value="NZ_JBHSQN010000002.1"/>
</dbReference>
<dbReference type="Proteomes" id="UP001596223">
    <property type="component" value="Unassembled WGS sequence"/>
</dbReference>
<accession>A0ABW1JLG4</accession>
<reference evidence="2" key="1">
    <citation type="journal article" date="2019" name="Int. J. Syst. Evol. Microbiol.">
        <title>The Global Catalogue of Microorganisms (GCM) 10K type strain sequencing project: providing services to taxonomists for standard genome sequencing and annotation.</title>
        <authorList>
            <consortium name="The Broad Institute Genomics Platform"/>
            <consortium name="The Broad Institute Genome Sequencing Center for Infectious Disease"/>
            <person name="Wu L."/>
            <person name="Ma J."/>
        </authorList>
    </citation>
    <scope>NUCLEOTIDE SEQUENCE [LARGE SCALE GENOMIC DNA]</scope>
    <source>
        <strain evidence="2">CCUG 36956</strain>
    </source>
</reference>